<dbReference type="STRING" id="115783.SAMN02745119_02066"/>
<dbReference type="Pfam" id="PF00697">
    <property type="entry name" value="PRAI"/>
    <property type="match status" value="1"/>
</dbReference>
<dbReference type="InterPro" id="IPR011060">
    <property type="entry name" value="RibuloseP-bd_barrel"/>
</dbReference>
<keyword evidence="6 10" id="KW-0028">Amino-acid biosynthesis</keyword>
<dbReference type="EMBL" id="FUWR01000010">
    <property type="protein sequence ID" value="SJZ93426.1"/>
    <property type="molecule type" value="Genomic_DNA"/>
</dbReference>
<keyword evidence="7 10" id="KW-0822">Tryptophan biosynthesis</keyword>
<organism evidence="12 13">
    <name type="scientific">Trichlorobacter thiogenes</name>
    <dbReference type="NCBI Taxonomy" id="115783"/>
    <lineage>
        <taxon>Bacteria</taxon>
        <taxon>Pseudomonadati</taxon>
        <taxon>Thermodesulfobacteriota</taxon>
        <taxon>Desulfuromonadia</taxon>
        <taxon>Geobacterales</taxon>
        <taxon>Geobacteraceae</taxon>
        <taxon>Trichlorobacter</taxon>
    </lineage>
</organism>
<dbReference type="GO" id="GO:0000162">
    <property type="term" value="P:L-tryptophan biosynthetic process"/>
    <property type="evidence" value="ECO:0007669"/>
    <property type="project" value="UniProtKB-UniRule"/>
</dbReference>
<keyword evidence="9 10" id="KW-0413">Isomerase</keyword>
<dbReference type="NCBIfam" id="NF002298">
    <property type="entry name" value="PRK01222.1-4"/>
    <property type="match status" value="1"/>
</dbReference>
<dbReference type="PANTHER" id="PTHR42894:SF1">
    <property type="entry name" value="N-(5'-PHOSPHORIBOSYL)ANTHRANILATE ISOMERASE"/>
    <property type="match status" value="1"/>
</dbReference>
<dbReference type="HAMAP" id="MF_00135">
    <property type="entry name" value="PRAI"/>
    <property type="match status" value="1"/>
</dbReference>
<evidence type="ECO:0000256" key="7">
    <source>
        <dbReference type="ARBA" id="ARBA00022822"/>
    </source>
</evidence>
<evidence type="ECO:0000313" key="12">
    <source>
        <dbReference type="EMBL" id="SJZ93426.1"/>
    </source>
</evidence>
<evidence type="ECO:0000256" key="2">
    <source>
        <dbReference type="ARBA" id="ARBA00004664"/>
    </source>
</evidence>
<protein>
    <recommendedName>
        <fullName evidence="5 10">N-(5'-phosphoribosyl)anthranilate isomerase</fullName>
        <shortName evidence="10">PRAI</shortName>
        <ecNumber evidence="4 10">5.3.1.24</ecNumber>
    </recommendedName>
</protein>
<sequence length="205" mass="22470">MTKVKICGITSPEDALTAVEAGADALGFVFYKESPRHIFPEEAARIINLLPPFVQAVGLFVNEAPEVVNQVSRNCRLGLVQLHGDETPDYCRKIEQRVMKAFRVRSLTCLDPIADYRLSGCLLDAYSPSFYGGTGMSFNWEIACEAITRSHRVVLAGGLTPDNVAEAIRQVHPYAVDVSSGVESAPGKKDADKVRQFIRNAKEAL</sequence>
<dbReference type="OrthoDB" id="9796196at2"/>
<comment type="pathway">
    <text evidence="2 10">Amino-acid biosynthesis; L-tryptophan biosynthesis; L-tryptophan from chorismate: step 3/5.</text>
</comment>
<evidence type="ECO:0000256" key="1">
    <source>
        <dbReference type="ARBA" id="ARBA00001164"/>
    </source>
</evidence>
<evidence type="ECO:0000256" key="6">
    <source>
        <dbReference type="ARBA" id="ARBA00022605"/>
    </source>
</evidence>
<accession>A0A1T4PQ68</accession>
<dbReference type="SUPFAM" id="SSF51366">
    <property type="entry name" value="Ribulose-phoshate binding barrel"/>
    <property type="match status" value="1"/>
</dbReference>
<evidence type="ECO:0000256" key="8">
    <source>
        <dbReference type="ARBA" id="ARBA00023141"/>
    </source>
</evidence>
<comment type="similarity">
    <text evidence="3 10">Belongs to the TrpF family.</text>
</comment>
<dbReference type="InterPro" id="IPR013785">
    <property type="entry name" value="Aldolase_TIM"/>
</dbReference>
<keyword evidence="8 10" id="KW-0057">Aromatic amino acid biosynthesis</keyword>
<evidence type="ECO:0000259" key="11">
    <source>
        <dbReference type="Pfam" id="PF00697"/>
    </source>
</evidence>
<evidence type="ECO:0000256" key="9">
    <source>
        <dbReference type="ARBA" id="ARBA00023235"/>
    </source>
</evidence>
<evidence type="ECO:0000313" key="13">
    <source>
        <dbReference type="Proteomes" id="UP000190102"/>
    </source>
</evidence>
<dbReference type="InterPro" id="IPR001240">
    <property type="entry name" value="PRAI_dom"/>
</dbReference>
<feature type="domain" description="N-(5'phosphoribosyl) anthranilate isomerase (PRAI)" evidence="11">
    <location>
        <begin position="4"/>
        <end position="199"/>
    </location>
</feature>
<dbReference type="PANTHER" id="PTHR42894">
    <property type="entry name" value="N-(5'-PHOSPHORIBOSYL)ANTHRANILATE ISOMERASE"/>
    <property type="match status" value="1"/>
</dbReference>
<name>A0A1T4PQ68_9BACT</name>
<evidence type="ECO:0000256" key="10">
    <source>
        <dbReference type="HAMAP-Rule" id="MF_00135"/>
    </source>
</evidence>
<dbReference type="RefSeq" id="WP_078790348.1">
    <property type="nucleotide sequence ID" value="NZ_FUWR01000010.1"/>
</dbReference>
<comment type="catalytic activity">
    <reaction evidence="1 10">
        <text>N-(5-phospho-beta-D-ribosyl)anthranilate = 1-(2-carboxyphenylamino)-1-deoxy-D-ribulose 5-phosphate</text>
        <dbReference type="Rhea" id="RHEA:21540"/>
        <dbReference type="ChEBI" id="CHEBI:18277"/>
        <dbReference type="ChEBI" id="CHEBI:58613"/>
        <dbReference type="EC" id="5.3.1.24"/>
    </reaction>
</comment>
<reference evidence="13" key="1">
    <citation type="submission" date="2017-02" db="EMBL/GenBank/DDBJ databases">
        <authorList>
            <person name="Varghese N."/>
            <person name="Submissions S."/>
        </authorList>
    </citation>
    <scope>NUCLEOTIDE SEQUENCE [LARGE SCALE GENOMIC DNA]</scope>
    <source>
        <strain evidence="13">ATCC BAA-34</strain>
    </source>
</reference>
<dbReference type="Gene3D" id="3.20.20.70">
    <property type="entry name" value="Aldolase class I"/>
    <property type="match status" value="1"/>
</dbReference>
<evidence type="ECO:0000256" key="5">
    <source>
        <dbReference type="ARBA" id="ARBA00022272"/>
    </source>
</evidence>
<dbReference type="CDD" id="cd00405">
    <property type="entry name" value="PRAI"/>
    <property type="match status" value="1"/>
</dbReference>
<proteinExistence type="inferred from homology"/>
<dbReference type="FunFam" id="3.20.20.70:FF:000075">
    <property type="entry name" value="Tryptophan biosynthesis protein TRP1"/>
    <property type="match status" value="1"/>
</dbReference>
<dbReference type="Proteomes" id="UP000190102">
    <property type="component" value="Unassembled WGS sequence"/>
</dbReference>
<dbReference type="GO" id="GO:0004640">
    <property type="term" value="F:phosphoribosylanthranilate isomerase activity"/>
    <property type="evidence" value="ECO:0007669"/>
    <property type="project" value="UniProtKB-UniRule"/>
</dbReference>
<evidence type="ECO:0000256" key="4">
    <source>
        <dbReference type="ARBA" id="ARBA00012572"/>
    </source>
</evidence>
<dbReference type="InterPro" id="IPR044643">
    <property type="entry name" value="TrpF_fam"/>
</dbReference>
<evidence type="ECO:0000256" key="3">
    <source>
        <dbReference type="ARBA" id="ARBA00007571"/>
    </source>
</evidence>
<dbReference type="AlphaFoldDB" id="A0A1T4PQ68"/>
<dbReference type="EC" id="5.3.1.24" evidence="4 10"/>
<dbReference type="UniPathway" id="UPA00035">
    <property type="reaction ID" value="UER00042"/>
</dbReference>
<keyword evidence="13" id="KW-1185">Reference proteome</keyword>
<gene>
    <name evidence="10" type="primary">trpF</name>
    <name evidence="12" type="ORF">SAMN02745119_02066</name>
</gene>